<dbReference type="PROSITE" id="PS50950">
    <property type="entry name" value="ZF_THAP"/>
    <property type="match status" value="1"/>
</dbReference>
<evidence type="ECO:0000259" key="7">
    <source>
        <dbReference type="PROSITE" id="PS50950"/>
    </source>
</evidence>
<dbReference type="Pfam" id="PF05485">
    <property type="entry name" value="THAP"/>
    <property type="match status" value="1"/>
</dbReference>
<accession>A0ABM3MUT8</accession>
<dbReference type="GeneID" id="113510032"/>
<dbReference type="SMART" id="SM00980">
    <property type="entry name" value="THAP"/>
    <property type="match status" value="1"/>
</dbReference>
<keyword evidence="8" id="KW-1185">Reference proteome</keyword>
<evidence type="ECO:0000256" key="6">
    <source>
        <dbReference type="SAM" id="MobiDB-lite"/>
    </source>
</evidence>
<dbReference type="InterPro" id="IPR026516">
    <property type="entry name" value="THAP1/10"/>
</dbReference>
<dbReference type="PANTHER" id="PTHR46600:SF11">
    <property type="entry name" value="THAP DOMAIN-CONTAINING PROTEIN 10"/>
    <property type="match status" value="1"/>
</dbReference>
<evidence type="ECO:0000256" key="2">
    <source>
        <dbReference type="ARBA" id="ARBA00022771"/>
    </source>
</evidence>
<keyword evidence="4 5" id="KW-0238">DNA-binding</keyword>
<dbReference type="Gene3D" id="6.20.210.20">
    <property type="entry name" value="THAP domain"/>
    <property type="match status" value="1"/>
</dbReference>
<feature type="region of interest" description="Disordered" evidence="6">
    <location>
        <begin position="289"/>
        <end position="312"/>
    </location>
</feature>
<evidence type="ECO:0000313" key="8">
    <source>
        <dbReference type="Proteomes" id="UP001652740"/>
    </source>
</evidence>
<name>A0ABM3MUT8_GALME</name>
<feature type="domain" description="THAP-type" evidence="7">
    <location>
        <begin position="1"/>
        <end position="89"/>
    </location>
</feature>
<reference evidence="9" key="1">
    <citation type="submission" date="2025-08" db="UniProtKB">
        <authorList>
            <consortium name="RefSeq"/>
        </authorList>
    </citation>
    <scope>IDENTIFICATION</scope>
    <source>
        <tissue evidence="9">Whole larvae</tissue>
    </source>
</reference>
<evidence type="ECO:0000256" key="4">
    <source>
        <dbReference type="ARBA" id="ARBA00023125"/>
    </source>
</evidence>
<evidence type="ECO:0000256" key="5">
    <source>
        <dbReference type="PROSITE-ProRule" id="PRU00309"/>
    </source>
</evidence>
<keyword evidence="2 5" id="KW-0863">Zinc-finger</keyword>
<proteinExistence type="predicted"/>
<dbReference type="PANTHER" id="PTHR46600">
    <property type="entry name" value="THAP DOMAIN-CONTAINING"/>
    <property type="match status" value="1"/>
</dbReference>
<keyword evidence="1" id="KW-0479">Metal-binding</keyword>
<dbReference type="SUPFAM" id="SSF57716">
    <property type="entry name" value="Glucocorticoid receptor-like (DNA-binding domain)"/>
    <property type="match status" value="1"/>
</dbReference>
<evidence type="ECO:0000313" key="9">
    <source>
        <dbReference type="RefSeq" id="XP_052754990.1"/>
    </source>
</evidence>
<dbReference type="RefSeq" id="XP_052754990.1">
    <property type="nucleotide sequence ID" value="XM_052899030.1"/>
</dbReference>
<dbReference type="InterPro" id="IPR038441">
    <property type="entry name" value="THAP_Znf_sf"/>
</dbReference>
<gene>
    <name evidence="9" type="primary">LOC113510032</name>
</gene>
<sequence>MGKCIVKECNSRTQVDKASDGISFHTIPKDPVRREKWVEVIRVLRKDPKWNATNTTVICSKHFRNEDRVLSKLDNGRIYLLDDAVPLLDDSLWSNTESSAADGNEGDVNGSADGQPAMKTVVRNLPICPKSRLPFRALATRTKAARSSRANTDVMATMVDDNITDPTRPVKRRVDVLLLMCQIMMREKDHEITILRKQVEKLTKHNLKWKSTLLEVQRRTGINLEDLIQMKDEDMEPQRKKPKCRFVRNILGSTERLKEKCEQQGENTAAVQVLDNHIQVKIEVDIEGTNEATDQLTDESNTDTVPEETNAPSIEQVVIKKEVDIQFEYDPEDAS</sequence>
<evidence type="ECO:0000256" key="1">
    <source>
        <dbReference type="ARBA" id="ARBA00022723"/>
    </source>
</evidence>
<dbReference type="Proteomes" id="UP001652740">
    <property type="component" value="Unplaced"/>
</dbReference>
<evidence type="ECO:0000256" key="3">
    <source>
        <dbReference type="ARBA" id="ARBA00022833"/>
    </source>
</evidence>
<protein>
    <submittedName>
        <fullName evidence="9">Uncharacterized protein LOC113510032</fullName>
    </submittedName>
</protein>
<dbReference type="InterPro" id="IPR006612">
    <property type="entry name" value="THAP_Znf"/>
</dbReference>
<organism evidence="8 9">
    <name type="scientific">Galleria mellonella</name>
    <name type="common">Greater wax moth</name>
    <dbReference type="NCBI Taxonomy" id="7137"/>
    <lineage>
        <taxon>Eukaryota</taxon>
        <taxon>Metazoa</taxon>
        <taxon>Ecdysozoa</taxon>
        <taxon>Arthropoda</taxon>
        <taxon>Hexapoda</taxon>
        <taxon>Insecta</taxon>
        <taxon>Pterygota</taxon>
        <taxon>Neoptera</taxon>
        <taxon>Endopterygota</taxon>
        <taxon>Lepidoptera</taxon>
        <taxon>Glossata</taxon>
        <taxon>Ditrysia</taxon>
        <taxon>Pyraloidea</taxon>
        <taxon>Pyralidae</taxon>
        <taxon>Galleriinae</taxon>
        <taxon>Galleria</taxon>
    </lineage>
</organism>
<keyword evidence="3" id="KW-0862">Zinc</keyword>